<evidence type="ECO:0000313" key="5">
    <source>
        <dbReference type="EMBL" id="CUS13340.1"/>
    </source>
</evidence>
<feature type="domain" description="SIN1-type PH" evidence="4">
    <location>
        <begin position="657"/>
        <end position="752"/>
    </location>
</feature>
<dbReference type="Gene3D" id="2.30.29.30">
    <property type="entry name" value="Pleckstrin-homology domain (PH domain)/Phosphotyrosine-binding domain (PTB)"/>
    <property type="match status" value="1"/>
</dbReference>
<gene>
    <name evidence="5" type="ORF">GSTUAT00002579001</name>
</gene>
<evidence type="ECO:0000313" key="6">
    <source>
        <dbReference type="Proteomes" id="UP001412239"/>
    </source>
</evidence>
<dbReference type="Gene3D" id="3.10.20.90">
    <property type="entry name" value="Phosphatidylinositol 3-kinase Catalytic Subunit, Chain A, domain 1"/>
    <property type="match status" value="1"/>
</dbReference>
<evidence type="ECO:0008006" key="7">
    <source>
        <dbReference type="Google" id="ProtNLM"/>
    </source>
</evidence>
<feature type="compositionally biased region" description="Polar residues" evidence="2">
    <location>
        <begin position="231"/>
        <end position="242"/>
    </location>
</feature>
<evidence type="ECO:0000259" key="4">
    <source>
        <dbReference type="Pfam" id="PF16979"/>
    </source>
</evidence>
<dbReference type="Pfam" id="PF16978">
    <property type="entry name" value="CRIM"/>
    <property type="match status" value="1"/>
</dbReference>
<proteinExistence type="inferred from homology"/>
<dbReference type="GO" id="GO:0005737">
    <property type="term" value="C:cytoplasm"/>
    <property type="evidence" value="ECO:0007669"/>
    <property type="project" value="TreeGrafter"/>
</dbReference>
<dbReference type="GO" id="GO:0031932">
    <property type="term" value="C:TORC2 complex"/>
    <property type="evidence" value="ECO:0007669"/>
    <property type="project" value="InterPro"/>
</dbReference>
<dbReference type="Proteomes" id="UP001412239">
    <property type="component" value="Unassembled WGS sequence"/>
</dbReference>
<evidence type="ECO:0000256" key="1">
    <source>
        <dbReference type="ARBA" id="ARBA00009407"/>
    </source>
</evidence>
<dbReference type="Pfam" id="PF16979">
    <property type="entry name" value="SIN1_PH"/>
    <property type="match status" value="1"/>
</dbReference>
<dbReference type="InterPro" id="IPR031313">
    <property type="entry name" value="Sin1_PH_dom"/>
</dbReference>
<dbReference type="PANTHER" id="PTHR13335">
    <property type="entry name" value="TARGET OF RAPAMYCIN COMPLEX 2 SUBUNIT MAPKAP1"/>
    <property type="match status" value="1"/>
</dbReference>
<dbReference type="GO" id="GO:0005886">
    <property type="term" value="C:plasma membrane"/>
    <property type="evidence" value="ECO:0007669"/>
    <property type="project" value="TreeGrafter"/>
</dbReference>
<feature type="compositionally biased region" description="Acidic residues" evidence="2">
    <location>
        <begin position="152"/>
        <end position="167"/>
    </location>
</feature>
<dbReference type="GO" id="GO:0038203">
    <property type="term" value="P:TORC2 signaling"/>
    <property type="evidence" value="ECO:0007669"/>
    <property type="project" value="TreeGrafter"/>
</dbReference>
<dbReference type="InterPro" id="IPR008828">
    <property type="entry name" value="Sin1/Avo1"/>
</dbReference>
<dbReference type="GO" id="GO:0005546">
    <property type="term" value="F:phosphatidylinositol-4,5-bisphosphate binding"/>
    <property type="evidence" value="ECO:0007669"/>
    <property type="project" value="TreeGrafter"/>
</dbReference>
<reference evidence="5" key="1">
    <citation type="submission" date="2015-10" db="EMBL/GenBank/DDBJ databases">
        <authorList>
            <person name="Regsiter A."/>
            <person name="william w."/>
        </authorList>
    </citation>
    <scope>NUCLEOTIDE SEQUENCE</scope>
    <source>
        <strain evidence="5">Montdore</strain>
    </source>
</reference>
<feature type="region of interest" description="Disordered" evidence="2">
    <location>
        <begin position="259"/>
        <end position="321"/>
    </location>
</feature>
<protein>
    <recommendedName>
        <fullName evidence="7">Sin1 middle CRIM domain-containing protein</fullName>
    </recommendedName>
</protein>
<dbReference type="PANTHER" id="PTHR13335:SF1">
    <property type="entry name" value="TARGET OF RAPAMYCIN COMPLEX 2 SUBUNIT MAPKAP1"/>
    <property type="match status" value="1"/>
</dbReference>
<feature type="domain" description="CRIM" evidence="3">
    <location>
        <begin position="336"/>
        <end position="490"/>
    </location>
</feature>
<name>A0A292Q3P7_9PEZI</name>
<dbReference type="InterPro" id="IPR011993">
    <property type="entry name" value="PH-like_dom_sf"/>
</dbReference>
<dbReference type="AlphaFoldDB" id="A0A292Q3P7"/>
<organism evidence="5 6">
    <name type="scientific">Tuber aestivum</name>
    <name type="common">summer truffle</name>
    <dbReference type="NCBI Taxonomy" id="59557"/>
    <lineage>
        <taxon>Eukaryota</taxon>
        <taxon>Fungi</taxon>
        <taxon>Dikarya</taxon>
        <taxon>Ascomycota</taxon>
        <taxon>Pezizomycotina</taxon>
        <taxon>Pezizomycetes</taxon>
        <taxon>Pezizales</taxon>
        <taxon>Tuberaceae</taxon>
        <taxon>Tuber</taxon>
    </lineage>
</organism>
<feature type="compositionally biased region" description="Polar residues" evidence="2">
    <location>
        <begin position="264"/>
        <end position="274"/>
    </location>
</feature>
<feature type="region of interest" description="Disordered" evidence="2">
    <location>
        <begin position="113"/>
        <end position="242"/>
    </location>
</feature>
<dbReference type="EMBL" id="LN890974">
    <property type="protein sequence ID" value="CUS13340.1"/>
    <property type="molecule type" value="Genomic_DNA"/>
</dbReference>
<accession>A0A292Q3P7</accession>
<feature type="compositionally biased region" description="Low complexity" evidence="2">
    <location>
        <begin position="187"/>
        <end position="200"/>
    </location>
</feature>
<sequence>MSLLQNQDFVLYRIRNRYLHCVRDGVGERLITVNPAALNVPAFKNAGWGCPSEIRRTYSPPIPVGASTEYFTSRAPLSNRDADGSPVPSLQQHYQQQQVGGVGLGRSFMRPGLASHFSNESTDAVDMGLAGGTGRLEEVKEKVRREHHGDREDDSSDMSEESEDEEAGTAPPQKAQFDFAKKEIPQRPRSGSSPLRSGPRVQDSSTARSRVRRVRGGSHGDVDFNGKVHHPSNSLPKPSEDILSSSLMGASERLHAEITDKLHSSPNSSSLTHASSFRDDDDDDSDASSLDSDFTETADSDPTSVFSNEGGAPSSPGIFHALPPPIRPVSMIQPVSMLTKLLKAKETEAANPMEDYQQFAGKGELAPITLKLYIPYSKSSSPFEVIIKRTRKAQSGDTIVAEAIGFTLYKYIEDKKEPELRDELCDINRWVLRMVDDGEPDEDFPPLERTQPITAYIAQGGRRGGRGGAAKLEGEFALVEATGEQYLENERTTPNTSPPKKAIVATTTTTQTLTIPTTEIIPPTPSTPLLTSSPASTFPTIPPTATTAAAPTKTLRIHISPTSTFAHSIPLSVSTTTPLSTVLQQICQKKSLQPEHHILRITNAPTLAILPLASPVSTLGAQTDLDLVRNPTLPLPPPPPPALEAPEAEAYVPPEADYQRFTLYRKSTTPISFLSRHYERVLAIDGEYLHIQSVRKTKSVHVSTIIGAKVCGRGGVGLKIFVWRGGGKESKFEFEASSAEVAEEVVGVVRRGVEGWGGGVRGE</sequence>
<keyword evidence="6" id="KW-1185">Reference proteome</keyword>
<feature type="compositionally biased region" description="Basic and acidic residues" evidence="2">
    <location>
        <begin position="135"/>
        <end position="151"/>
    </location>
</feature>
<evidence type="ECO:0000256" key="2">
    <source>
        <dbReference type="SAM" id="MobiDB-lite"/>
    </source>
</evidence>
<comment type="similarity">
    <text evidence="1">Belongs to the SIN1 family.</text>
</comment>
<evidence type="ECO:0000259" key="3">
    <source>
        <dbReference type="Pfam" id="PF16978"/>
    </source>
</evidence>
<dbReference type="InterPro" id="IPR031567">
    <property type="entry name" value="CRIM_dom"/>
</dbReference>